<organism evidence="2 3">
    <name type="scientific">Bacillus thuringiensis serovar yosoo</name>
    <dbReference type="NCBI Taxonomy" id="180848"/>
    <lineage>
        <taxon>Bacteria</taxon>
        <taxon>Bacillati</taxon>
        <taxon>Bacillota</taxon>
        <taxon>Bacilli</taxon>
        <taxon>Bacillales</taxon>
        <taxon>Bacillaceae</taxon>
        <taxon>Bacillus</taxon>
        <taxon>Bacillus cereus group</taxon>
    </lineage>
</organism>
<dbReference type="SMART" id="SM00530">
    <property type="entry name" value="HTH_XRE"/>
    <property type="match status" value="1"/>
</dbReference>
<dbReference type="GO" id="GO:0003677">
    <property type="term" value="F:DNA binding"/>
    <property type="evidence" value="ECO:0007669"/>
    <property type="project" value="InterPro"/>
</dbReference>
<dbReference type="PANTHER" id="PTHR37038:SF14">
    <property type="entry name" value="TRANSCRIPTIONAL ACTIVATOR"/>
    <property type="match status" value="1"/>
</dbReference>
<dbReference type="InterPro" id="IPR011990">
    <property type="entry name" value="TPR-like_helical_dom_sf"/>
</dbReference>
<name>A0A9X6FD89_BACTU</name>
<protein>
    <submittedName>
        <fullName evidence="2">Transcriptional regulator</fullName>
    </submittedName>
</protein>
<dbReference type="Gene3D" id="1.25.40.10">
    <property type="entry name" value="Tetratricopeptide repeat domain"/>
    <property type="match status" value="1"/>
</dbReference>
<dbReference type="InterPro" id="IPR041315">
    <property type="entry name" value="PlcR_TPR"/>
</dbReference>
<accession>A0A9X6FD89</accession>
<dbReference type="SUPFAM" id="SSF48452">
    <property type="entry name" value="TPR-like"/>
    <property type="match status" value="1"/>
</dbReference>
<dbReference type="Proteomes" id="UP000195129">
    <property type="component" value="Unassembled WGS sequence"/>
</dbReference>
<dbReference type="SUPFAM" id="SSF47413">
    <property type="entry name" value="lambda repressor-like DNA-binding domains"/>
    <property type="match status" value="1"/>
</dbReference>
<proteinExistence type="predicted"/>
<dbReference type="InterPro" id="IPR053163">
    <property type="entry name" value="HTH-type_regulator_Rgg"/>
</dbReference>
<dbReference type="Pfam" id="PF18768">
    <property type="entry name" value="RNPP_C"/>
    <property type="match status" value="1"/>
</dbReference>
<dbReference type="PANTHER" id="PTHR37038">
    <property type="entry name" value="TRANSCRIPTIONAL REGULATOR-RELATED"/>
    <property type="match status" value="1"/>
</dbReference>
<evidence type="ECO:0000313" key="2">
    <source>
        <dbReference type="EMBL" id="OTY60363.1"/>
    </source>
</evidence>
<reference evidence="2 3" key="1">
    <citation type="submission" date="2016-10" db="EMBL/GenBank/DDBJ databases">
        <title>Comparative genomics of Bacillus thuringiensis reveals a path to pathogens against multiple invertebrate hosts.</title>
        <authorList>
            <person name="Zheng J."/>
            <person name="Gao Q."/>
            <person name="Liu H."/>
            <person name="Peng D."/>
            <person name="Ruan L."/>
            <person name="Sun M."/>
        </authorList>
    </citation>
    <scope>NUCLEOTIDE SEQUENCE [LARGE SCALE GENOMIC DNA]</scope>
    <source>
        <strain evidence="2">BGSC 4CA1</strain>
    </source>
</reference>
<evidence type="ECO:0000313" key="3">
    <source>
        <dbReference type="Proteomes" id="UP000195129"/>
    </source>
</evidence>
<dbReference type="RefSeq" id="WP_087965673.1">
    <property type="nucleotide sequence ID" value="NZ_NFDN01000041.1"/>
</dbReference>
<dbReference type="AlphaFoldDB" id="A0A9X6FD89"/>
<dbReference type="InterPro" id="IPR001387">
    <property type="entry name" value="Cro/C1-type_HTH"/>
</dbReference>
<dbReference type="Pfam" id="PF01381">
    <property type="entry name" value="HTH_3"/>
    <property type="match status" value="1"/>
</dbReference>
<dbReference type="PROSITE" id="PS50943">
    <property type="entry name" value="HTH_CROC1"/>
    <property type="match status" value="1"/>
</dbReference>
<dbReference type="CDD" id="cd00093">
    <property type="entry name" value="HTH_XRE"/>
    <property type="match status" value="1"/>
</dbReference>
<dbReference type="InterPro" id="IPR010982">
    <property type="entry name" value="Lambda_DNA-bd_dom_sf"/>
</dbReference>
<feature type="domain" description="HTH cro/C1-type" evidence="1">
    <location>
        <begin position="10"/>
        <end position="63"/>
    </location>
</feature>
<sequence length="312" mass="36974">MEFNDLGITIKELRIKKNISQSELCHGICSQSQISKIEKGVIYPSSILLYQLSERLGVDPNNIFALTQNKRLKYLENVKYVIRDCLKQKQYKELYEIIKKEKEGHAFQTTEDKQFLLWNEAIAIFEVNRLTKTALTLLNNALKLTLTNSDFLSEREIEIMQTMAIFHGENKEYEKSINILKRCLTNFNKLDFPRNKEIKLKIMFNLAKCLDFTYQHEEAIKYIDKGIKLAINLNTLYLLGELFYLKGQCLLKIKQHNVEDVVYNWKKALFIFELTEKEHYTKMILDELIEIQNTHNFVKTTYKSHWKNPYSF</sequence>
<gene>
    <name evidence="2" type="ORF">BK746_08095</name>
</gene>
<dbReference type="EMBL" id="NFDN01000041">
    <property type="protein sequence ID" value="OTY60363.1"/>
    <property type="molecule type" value="Genomic_DNA"/>
</dbReference>
<comment type="caution">
    <text evidence="2">The sequence shown here is derived from an EMBL/GenBank/DDBJ whole genome shotgun (WGS) entry which is preliminary data.</text>
</comment>
<evidence type="ECO:0000259" key="1">
    <source>
        <dbReference type="PROSITE" id="PS50943"/>
    </source>
</evidence>